<dbReference type="InterPro" id="IPR036736">
    <property type="entry name" value="ACP-like_sf"/>
</dbReference>
<keyword evidence="10" id="KW-0472">Membrane</keyword>
<dbReference type="SUPFAM" id="SSF51735">
    <property type="entry name" value="NAD(P)-binding Rossmann-fold domains"/>
    <property type="match status" value="1"/>
</dbReference>
<dbReference type="Pfam" id="PF08659">
    <property type="entry name" value="KR"/>
    <property type="match status" value="1"/>
</dbReference>
<dbReference type="GO" id="GO:0004315">
    <property type="term" value="F:3-oxoacyl-[acyl-carrier-protein] synthase activity"/>
    <property type="evidence" value="ECO:0007669"/>
    <property type="project" value="InterPro"/>
</dbReference>
<dbReference type="PROSITE" id="PS00606">
    <property type="entry name" value="KS3_1"/>
    <property type="match status" value="1"/>
</dbReference>
<feature type="domain" description="PKS/mFAS DH" evidence="13">
    <location>
        <begin position="1200"/>
        <end position="1504"/>
    </location>
</feature>
<dbReference type="Gene3D" id="3.90.180.10">
    <property type="entry name" value="Medium-chain alcohol dehydrogenases, catalytic domain"/>
    <property type="match status" value="1"/>
</dbReference>
<dbReference type="GO" id="GO:0008168">
    <property type="term" value="F:methyltransferase activity"/>
    <property type="evidence" value="ECO:0007669"/>
    <property type="project" value="UniProtKB-KW"/>
</dbReference>
<evidence type="ECO:0000256" key="4">
    <source>
        <dbReference type="ARBA" id="ARBA00022857"/>
    </source>
</evidence>
<dbReference type="InterPro" id="IPR020807">
    <property type="entry name" value="PKS_DH"/>
</dbReference>
<dbReference type="InterPro" id="IPR009081">
    <property type="entry name" value="PP-bd_ACP"/>
</dbReference>
<keyword evidence="5" id="KW-0560">Oxidoreductase</keyword>
<dbReference type="GO" id="GO:0004312">
    <property type="term" value="F:fatty acid synthase activity"/>
    <property type="evidence" value="ECO:0007669"/>
    <property type="project" value="TreeGrafter"/>
</dbReference>
<dbReference type="InterPro" id="IPR020843">
    <property type="entry name" value="ER"/>
</dbReference>
<dbReference type="Gene3D" id="1.10.1200.10">
    <property type="entry name" value="ACP-like"/>
    <property type="match status" value="1"/>
</dbReference>
<reference evidence="14 15" key="1">
    <citation type="submission" date="2019-11" db="EMBL/GenBank/DDBJ databases">
        <title>Venturia inaequalis Genome Resource.</title>
        <authorList>
            <person name="Lichtner F.J."/>
        </authorList>
    </citation>
    <scope>NUCLEOTIDE SEQUENCE [LARGE SCALE GENOMIC DNA]</scope>
    <source>
        <strain evidence="14">Bline_iso_100314</strain>
    </source>
</reference>
<dbReference type="InterPro" id="IPR049551">
    <property type="entry name" value="PKS_DH_C"/>
</dbReference>
<dbReference type="InterPro" id="IPR020841">
    <property type="entry name" value="PKS_Beta-ketoAc_synthase_dom"/>
</dbReference>
<dbReference type="CDD" id="cd02440">
    <property type="entry name" value="AdoMet_MTases"/>
    <property type="match status" value="1"/>
</dbReference>
<dbReference type="InterPro" id="IPR042104">
    <property type="entry name" value="PKS_dehydratase_sf"/>
</dbReference>
<dbReference type="InterPro" id="IPR006162">
    <property type="entry name" value="Ppantetheine_attach_site"/>
</dbReference>
<sequence length="2851" mass="312046">MSLAIRTFFFLLLLLALNGVWVLFIATSGLRDLNDAVEHNQFPDGLQGSLSFTSIRSIDKHILSLVMFNMPMVSKESPIASARLFMGEFVASMLVVIMLLAIEASYQEKSKPYPQTFMWLFLVATTTSAVALPIYCLGTAIPVTRNTRTGHVSSILPGIIGVVGGYAIPAGLMFDPFDFGPIAQSRCVAAFALFPFGVQMVASFTRGVIALLPSRESPSRRYVSAYHMIQITHLLTGAVAVFHHYLAVASLVWLIAFEKKSIKVQMERRTLKPQYFNLLKVVVVDFSYLLLISSPKSIVFGSSVLKSFDPTCMATGVFHSCRLPGATNSPSELWDMLEQQKSAQTTFPPNRLNISSWYHPDSHRPGSVNANGGYFLSDDDSFRSFDPQFFGISPLEAKTMDPQQRKLCETVYESLESAGARLEDVAGTTTACFIGNFTSDAAHMQWKDTDYVQPYQTTVSSAKMNDRHGIYVFDFRGPSFTVDTACSSTMYALHLACGALRNGECSGAIVGGTNLIFGIEQHIASVALGVLSPRSVCHTFDEAADGYGRADAVGAIYIKRLSDAIANQDPIRAIVRGTAVNANGKGSGISHPSVRQQEQVIRAAYASAGLDLKTTRYFECHGTGTKVGDPIEVEALGNVFAGIRSVTDPLFIGAAKSNFGHGEAASSIASLIKTVLILEKGVIPATAGIKKLNPALNLHGGRLNVCQALTPWPALSCYRRASVNSFGYGGANAHTVLDAAESYFQARSMSVPRQIAFPDSATKESDPGRLVLLALSAHNQPTLDNNIAALDNCLAGVNLYHLAHTLGTKRSNFNVRAFALVRGRDVKASPTGHLLKCRVNHHKGPVPTLAFAFTGQGAQWPQMGTQLMTAYPSFRTTLEILDETLATVTPRPSWSIVHVLLQPSEKSSLHQVEQSQPICTAVQIALVDLLRSWDIRPTAVVGHSSGEIAASYCAGLTTAAEAIKIAYLRGLSAARKNMPGSMLAVGLGPEDVKKYLHNRSDVVIACYNSTESVTLSGLDSGIEAISTQLNHDGVFNRVLKTSGNAYHSWLMSEAGADYERRLRQAVLGANGSVAVEQIPMFSTVSGLQVDGDFLPVSYWRQNLQSPVLFTKGLASMLKQIPSVDHVIEIGPHTALGQAIKDANQGRDENLTPVTYLHSLKRGTNDTENLLNLAGELFLKRYAVNLTNLNARQLPNVSQKHPEMVTEPGKHVLDLPPYSWAYGEMLWHETRLSTDIAQNIVFPAAGYVSMALEASFQAAGGTKLKSHSYTLEEFVIESAMILQEQQSTEIITDLCESSRTTNCFSVTISTVTTGRWTRHASGFVTIGKQEHAHDVYSYAEHKGGRYGVNKESFGRLWLDKMQSAGIEYGPSFRPLNDIRASDIRSEASAELSLTTTDGMLVQESEYLVHPSAIDGAFQLIIMAAHGGRPQRFTKPYIPTRITKLYIPSGGGSKKASTAHLRSRAFLTGLRCVEGNATITDHNGNLLLNVLTEFMSLEGVSDSTKGSKTFHPYNRVVWKPDFDLLTNEQLDVLLPYSEDLKTVQTHFDGLNELSNLILMNESLTLDAADLDCKELAFHKQRFVQWVQKQGKVLRNTEQGGRSVLEREDRIKEIDSQLGHEVPEIALITRLHYRLEDIIHDKIAALDVMVADGLLSRVYEEGFSGNGAYEKLKGVLEIIGHKEPNLKILELGAGSGGATRPALEALHSEHSFPLYQDYTFTDVSTAFLSRAQTKFEASRNILYGLLDIEKDIEAQGYQQSSFDIIIASNVIHATSNLVSTLKNCRKLLKPGGRLLLIETIQIRYVTGLLVGHLPGYWLGVDDGRPDGPFVSGSEWNCRLLQAGFSGVDAILWDHPEPYNSTAVMVSRKIADEETSANGSLVCNCERISEPHGVKPNGVKPNGVKPNGVKTNGVKPNGVKPNGVKPNGVKPNGVRPNGVNGNLGENSVYLVYGHEAHPILEHLQQRYTEENIATHCLPLENVTRVIGDGCRIVMLAELEEPILSHMTQKYLDALKSLSQLSTTTVWVTNAGVLEGQNPEKTLVVGLVKSITIEEPAFRVATIDIDPQSTNFKRSAALIVDLENKFHADPDTAGDINFVEKDGVMFISRNTMDEEENRLIESYSAVEPKPVPIRERLELGFQKVGDLSSFYFQPSSDKVPLGTHEVAIATWGFGLERSAVEVLKGQTKSKGAAIECMGQVRQAGSQVTRFRPGDFVFCLHPGVMFNTTIQVAEDMCWLLNGPDTKFLGQMLPFSLGLHILRHQFRLLPRQKILLDLAGYDQSYAIAQVAYHMVASVSVLCHSDRERDLFRDLKGVEIVGDNILQDGGEYSFDVIVTNKLSQFSTPRSDVCRLSRVVLFFEQTAGTDFKALQGLVDQGIAITCVESPSTAKTDPRMVAKHAEEVFEMLLAKVWRPIPAESFDMSHFDEAATNISSLDGPHRAVLKCHPGTVLPVYAPPEPLTFRPDASYILVGCLGGLGRVITMWMIARGARHLIFLSRSGADKPEAAALAAELTELARTDCPGLYIDIVRGDVSRRDDVSKAIAAAKFPIKGVVQAAMVLKDSLFNSMTLDVWNKVIHPKMMGTIHFHELLLGQDLDFFVLTSTILSVIGAATQGNYAAANAFLDHFARYRQNLGLQVSSISIGMVVTVGHVEEHPESEAALRRNGMYGITMDEFMLNFERACRRRDLSVIKERFDPCATSNIITGMDPSRISRVSGRGLWQRDARLRHFLHAMGSDREETVKVGSQKSSNIAGEIRVAAETGGQQGVRGKVQELVTAKIAGLVLVPLCDVEPTSTLSAYGMDSMIGAELRSWLQREFHADVPFLALLDQNLTFVALSALVHELMEGSLKAEVAQM</sequence>
<dbReference type="SMART" id="SM00827">
    <property type="entry name" value="PKS_AT"/>
    <property type="match status" value="1"/>
</dbReference>
<dbReference type="SMART" id="SM00826">
    <property type="entry name" value="PKS_DH"/>
    <property type="match status" value="1"/>
</dbReference>
<feature type="domain" description="Ketosynthase family 3 (KS3)" evidence="12">
    <location>
        <begin position="311"/>
        <end position="739"/>
    </location>
</feature>
<evidence type="ECO:0000256" key="6">
    <source>
        <dbReference type="ARBA" id="ARBA00023268"/>
    </source>
</evidence>
<evidence type="ECO:0000259" key="12">
    <source>
        <dbReference type="PROSITE" id="PS52004"/>
    </source>
</evidence>
<accession>A0A8H3UX68</accession>
<dbReference type="InterPro" id="IPR016035">
    <property type="entry name" value="Acyl_Trfase/lysoPLipase"/>
</dbReference>
<dbReference type="InterPro" id="IPR018201">
    <property type="entry name" value="Ketoacyl_synth_AS"/>
</dbReference>
<dbReference type="InterPro" id="IPR016039">
    <property type="entry name" value="Thiolase-like"/>
</dbReference>
<dbReference type="CDD" id="cd00833">
    <property type="entry name" value="PKS"/>
    <property type="match status" value="1"/>
</dbReference>
<dbReference type="Pfam" id="PF00109">
    <property type="entry name" value="ketoacyl-synt"/>
    <property type="match status" value="1"/>
</dbReference>
<comment type="caution">
    <text evidence="14">The sequence shown here is derived from an EMBL/GenBank/DDBJ whole genome shotgun (WGS) entry which is preliminary data.</text>
</comment>
<feature type="transmembrane region" description="Helical" evidence="10">
    <location>
        <begin position="155"/>
        <end position="175"/>
    </location>
</feature>
<dbReference type="Proteomes" id="UP000433883">
    <property type="component" value="Unassembled WGS sequence"/>
</dbReference>
<dbReference type="GO" id="GO:0032259">
    <property type="term" value="P:methylation"/>
    <property type="evidence" value="ECO:0007669"/>
    <property type="project" value="UniProtKB-KW"/>
</dbReference>
<name>A0A8H3UX68_VENIN</name>
<dbReference type="SUPFAM" id="SSF53335">
    <property type="entry name" value="S-adenosyl-L-methionine-dependent methyltransferases"/>
    <property type="match status" value="1"/>
</dbReference>
<dbReference type="InterPro" id="IPR013968">
    <property type="entry name" value="PKS_KR"/>
</dbReference>
<evidence type="ECO:0000256" key="1">
    <source>
        <dbReference type="ARBA" id="ARBA00022450"/>
    </source>
</evidence>
<organism evidence="14 15">
    <name type="scientific">Venturia inaequalis</name>
    <name type="common">Apple scab fungus</name>
    <dbReference type="NCBI Taxonomy" id="5025"/>
    <lineage>
        <taxon>Eukaryota</taxon>
        <taxon>Fungi</taxon>
        <taxon>Dikarya</taxon>
        <taxon>Ascomycota</taxon>
        <taxon>Pezizomycotina</taxon>
        <taxon>Dothideomycetes</taxon>
        <taxon>Pleosporomycetidae</taxon>
        <taxon>Venturiales</taxon>
        <taxon>Venturiaceae</taxon>
        <taxon>Venturia</taxon>
    </lineage>
</organism>
<dbReference type="InterPro" id="IPR014030">
    <property type="entry name" value="Ketoacyl_synth_N"/>
</dbReference>
<keyword evidence="10" id="KW-0812">Transmembrane</keyword>
<feature type="transmembrane region" description="Helical" evidence="10">
    <location>
        <begin position="187"/>
        <end position="211"/>
    </location>
</feature>
<dbReference type="InterPro" id="IPR050091">
    <property type="entry name" value="PKS_NRPS_Biosynth_Enz"/>
</dbReference>
<dbReference type="SUPFAM" id="SSF53901">
    <property type="entry name" value="Thiolase-like"/>
    <property type="match status" value="1"/>
</dbReference>
<keyword evidence="10" id="KW-1133">Transmembrane helix</keyword>
<evidence type="ECO:0000259" key="13">
    <source>
        <dbReference type="PROSITE" id="PS52019"/>
    </source>
</evidence>
<feature type="region of interest" description="Disordered" evidence="9">
    <location>
        <begin position="1890"/>
        <end position="1934"/>
    </location>
</feature>
<evidence type="ECO:0000259" key="11">
    <source>
        <dbReference type="PROSITE" id="PS50075"/>
    </source>
</evidence>
<dbReference type="Pfam" id="PF00550">
    <property type="entry name" value="PP-binding"/>
    <property type="match status" value="1"/>
</dbReference>
<dbReference type="GO" id="GO:0006633">
    <property type="term" value="P:fatty acid biosynthetic process"/>
    <property type="evidence" value="ECO:0007669"/>
    <property type="project" value="InterPro"/>
</dbReference>
<dbReference type="SUPFAM" id="SSF55048">
    <property type="entry name" value="Probable ACP-binding domain of malonyl-CoA ACP transacylase"/>
    <property type="match status" value="1"/>
</dbReference>
<keyword evidence="3" id="KW-0808">Transferase</keyword>
<keyword evidence="6" id="KW-0511">Multifunctional enzyme</keyword>
<evidence type="ECO:0000313" key="14">
    <source>
        <dbReference type="EMBL" id="KAE9977385.1"/>
    </source>
</evidence>
<dbReference type="SUPFAM" id="SSF50129">
    <property type="entry name" value="GroES-like"/>
    <property type="match status" value="1"/>
</dbReference>
<dbReference type="InterPro" id="IPR014043">
    <property type="entry name" value="Acyl_transferase_dom"/>
</dbReference>
<feature type="domain" description="Carrier" evidence="11">
    <location>
        <begin position="2762"/>
        <end position="2840"/>
    </location>
</feature>
<keyword evidence="7" id="KW-0012">Acyltransferase</keyword>
<feature type="transmembrane region" description="Helical" evidence="10">
    <location>
        <begin position="231"/>
        <end position="255"/>
    </location>
</feature>
<dbReference type="GO" id="GO:0016491">
    <property type="term" value="F:oxidoreductase activity"/>
    <property type="evidence" value="ECO:0007669"/>
    <property type="project" value="UniProtKB-KW"/>
</dbReference>
<comment type="caution">
    <text evidence="8">Lacks conserved residue(s) required for the propagation of feature annotation.</text>
</comment>
<dbReference type="InterPro" id="IPR032821">
    <property type="entry name" value="PKS_assoc"/>
</dbReference>
<dbReference type="InterPro" id="IPR049900">
    <property type="entry name" value="PKS_mFAS_DH"/>
</dbReference>
<evidence type="ECO:0000256" key="8">
    <source>
        <dbReference type="PROSITE-ProRule" id="PRU01363"/>
    </source>
</evidence>
<dbReference type="Gene3D" id="3.40.50.150">
    <property type="entry name" value="Vaccinia Virus protein VP39"/>
    <property type="match status" value="1"/>
</dbReference>
<evidence type="ECO:0000256" key="7">
    <source>
        <dbReference type="ARBA" id="ARBA00023315"/>
    </source>
</evidence>
<proteinExistence type="predicted"/>
<feature type="transmembrane region" description="Helical" evidence="10">
    <location>
        <begin position="84"/>
        <end position="106"/>
    </location>
</feature>
<feature type="region of interest" description="C-terminal hotdog fold" evidence="8">
    <location>
        <begin position="1348"/>
        <end position="1504"/>
    </location>
</feature>
<dbReference type="Pfam" id="PF08242">
    <property type="entry name" value="Methyltransf_12"/>
    <property type="match status" value="1"/>
</dbReference>
<dbReference type="SMART" id="SM00829">
    <property type="entry name" value="PKS_ER"/>
    <property type="match status" value="1"/>
</dbReference>
<keyword evidence="1" id="KW-0596">Phosphopantetheine</keyword>
<dbReference type="Pfam" id="PF21089">
    <property type="entry name" value="PKS_DH_N"/>
    <property type="match status" value="1"/>
</dbReference>
<dbReference type="InterPro" id="IPR057326">
    <property type="entry name" value="KR_dom"/>
</dbReference>
<feature type="region of interest" description="N-terminal hotdog fold" evidence="8">
    <location>
        <begin position="1200"/>
        <end position="1330"/>
    </location>
</feature>
<dbReference type="SMART" id="SM00823">
    <property type="entry name" value="PKS_PP"/>
    <property type="match status" value="1"/>
</dbReference>
<dbReference type="PANTHER" id="PTHR43775">
    <property type="entry name" value="FATTY ACID SYNTHASE"/>
    <property type="match status" value="1"/>
</dbReference>
<feature type="transmembrane region" description="Helical" evidence="10">
    <location>
        <begin position="118"/>
        <end position="143"/>
    </location>
</feature>
<dbReference type="InterPro" id="IPR014031">
    <property type="entry name" value="Ketoacyl_synth_C"/>
</dbReference>
<dbReference type="GO" id="GO:0044550">
    <property type="term" value="P:secondary metabolite biosynthetic process"/>
    <property type="evidence" value="ECO:0007669"/>
    <property type="project" value="UniProtKB-ARBA"/>
</dbReference>
<dbReference type="Gene3D" id="3.40.366.10">
    <property type="entry name" value="Malonyl-Coenzyme A Acyl Carrier Protein, domain 2"/>
    <property type="match status" value="1"/>
</dbReference>
<gene>
    <name evidence="14" type="ORF">BLS_001440</name>
</gene>
<dbReference type="InterPro" id="IPR011032">
    <property type="entry name" value="GroES-like_sf"/>
</dbReference>
<dbReference type="InterPro" id="IPR001227">
    <property type="entry name" value="Ac_transferase_dom_sf"/>
</dbReference>
<evidence type="ECO:0008006" key="16">
    <source>
        <dbReference type="Google" id="ProtNLM"/>
    </source>
</evidence>
<dbReference type="PANTHER" id="PTHR43775:SF50">
    <property type="entry name" value="HIGHLY REDUCING POLYKETIDE SYNTHASE SRDA"/>
    <property type="match status" value="1"/>
</dbReference>
<evidence type="ECO:0000256" key="2">
    <source>
        <dbReference type="ARBA" id="ARBA00022553"/>
    </source>
</evidence>
<dbReference type="Pfam" id="PF16197">
    <property type="entry name" value="KAsynt_C_assoc"/>
    <property type="match status" value="1"/>
</dbReference>
<dbReference type="SMART" id="SM00822">
    <property type="entry name" value="PKS_KR"/>
    <property type="match status" value="1"/>
</dbReference>
<dbReference type="InterPro" id="IPR013217">
    <property type="entry name" value="Methyltransf_12"/>
</dbReference>
<dbReference type="InterPro" id="IPR016036">
    <property type="entry name" value="Malonyl_transacylase_ACP-bd"/>
</dbReference>
<dbReference type="SUPFAM" id="SSF47336">
    <property type="entry name" value="ACP-like"/>
    <property type="match status" value="1"/>
</dbReference>
<dbReference type="InterPro" id="IPR029063">
    <property type="entry name" value="SAM-dependent_MTases_sf"/>
</dbReference>
<dbReference type="PROSITE" id="PS52019">
    <property type="entry name" value="PKS_MFAS_DH"/>
    <property type="match status" value="1"/>
</dbReference>
<evidence type="ECO:0000313" key="15">
    <source>
        <dbReference type="Proteomes" id="UP000433883"/>
    </source>
</evidence>
<protein>
    <recommendedName>
        <fullName evidence="16">Polyketide synthase</fullName>
    </recommendedName>
</protein>
<evidence type="ECO:0000256" key="5">
    <source>
        <dbReference type="ARBA" id="ARBA00023002"/>
    </source>
</evidence>
<evidence type="ECO:0000256" key="9">
    <source>
        <dbReference type="SAM" id="MobiDB-lite"/>
    </source>
</evidence>
<dbReference type="GO" id="GO:0031177">
    <property type="term" value="F:phosphopantetheine binding"/>
    <property type="evidence" value="ECO:0007669"/>
    <property type="project" value="InterPro"/>
</dbReference>
<dbReference type="Pfam" id="PF02801">
    <property type="entry name" value="Ketoacyl-synt_C"/>
    <property type="match status" value="1"/>
</dbReference>
<dbReference type="InterPro" id="IPR020806">
    <property type="entry name" value="PKS_PP-bd"/>
</dbReference>
<feature type="compositionally biased region" description="Low complexity" evidence="9">
    <location>
        <begin position="1922"/>
        <end position="1934"/>
    </location>
</feature>
<keyword evidence="4" id="KW-0521">NADP</keyword>
<evidence type="ECO:0000256" key="10">
    <source>
        <dbReference type="SAM" id="Phobius"/>
    </source>
</evidence>
<dbReference type="PROSITE" id="PS50075">
    <property type="entry name" value="CARRIER"/>
    <property type="match status" value="1"/>
</dbReference>
<dbReference type="Pfam" id="PF00698">
    <property type="entry name" value="Acyl_transf_1"/>
    <property type="match status" value="1"/>
</dbReference>
<keyword evidence="2" id="KW-0597">Phosphoprotein</keyword>
<dbReference type="SMART" id="SM00825">
    <property type="entry name" value="PKS_KS"/>
    <property type="match status" value="1"/>
</dbReference>
<dbReference type="PROSITE" id="PS52004">
    <property type="entry name" value="KS3_2"/>
    <property type="match status" value="1"/>
</dbReference>
<evidence type="ECO:0000256" key="3">
    <source>
        <dbReference type="ARBA" id="ARBA00022679"/>
    </source>
</evidence>
<dbReference type="InterPro" id="IPR036291">
    <property type="entry name" value="NAD(P)-bd_dom_sf"/>
</dbReference>
<dbReference type="Gene3D" id="3.10.129.110">
    <property type="entry name" value="Polyketide synthase dehydratase"/>
    <property type="match status" value="1"/>
</dbReference>
<dbReference type="EMBL" id="WNWQ01000132">
    <property type="protein sequence ID" value="KAE9977385.1"/>
    <property type="molecule type" value="Genomic_DNA"/>
</dbReference>
<dbReference type="PROSITE" id="PS00012">
    <property type="entry name" value="PHOSPHOPANTETHEINE"/>
    <property type="match status" value="1"/>
</dbReference>
<dbReference type="Gene3D" id="3.40.47.10">
    <property type="match status" value="1"/>
</dbReference>
<dbReference type="SUPFAM" id="SSF52151">
    <property type="entry name" value="FabD/lysophospholipase-like"/>
    <property type="match status" value="1"/>
</dbReference>
<dbReference type="InterPro" id="IPR049552">
    <property type="entry name" value="PKS_DH_N"/>
</dbReference>
<dbReference type="Pfam" id="PF14765">
    <property type="entry name" value="PS-DH"/>
    <property type="match status" value="1"/>
</dbReference>
<dbReference type="Gene3D" id="3.40.50.720">
    <property type="entry name" value="NAD(P)-binding Rossmann-like Domain"/>
    <property type="match status" value="1"/>
</dbReference>